<dbReference type="GO" id="GO:0008270">
    <property type="term" value="F:zinc ion binding"/>
    <property type="evidence" value="ECO:0007669"/>
    <property type="project" value="UniProtKB-UniRule"/>
</dbReference>
<comment type="domain">
    <text evidence="10">Modular enzyme with four functionally distinct domains. The isolated Hcy-binding domain catalyzes methyl transfer from free methylcobalamin to homocysteine. The Hcy-binding domain in association with the pterin-binding domain catalyzes the methylation of cob(I)alamin by methyltetrahydrofolate and the methylation of homocysteine. The B12-binding domain binds the cofactor. The AdoMet activation domain binds S-adenosyl-L-methionine. Under aerobic conditions cob(I)alamin can be converted to inactive cob(II)alamin. Reductive methylation by S-adenosyl-L-methionine and flavodoxin regenerates methylcobalamin.</text>
</comment>
<evidence type="ECO:0000256" key="2">
    <source>
        <dbReference type="ARBA" id="ARBA00022603"/>
    </source>
</evidence>
<dbReference type="PROSITE" id="PS50972">
    <property type="entry name" value="PTERIN_BINDING"/>
    <property type="match status" value="1"/>
</dbReference>
<evidence type="ECO:0000256" key="3">
    <source>
        <dbReference type="ARBA" id="ARBA00022628"/>
    </source>
</evidence>
<keyword evidence="5 10" id="KW-0949">S-adenosyl-L-methionine</keyword>
<evidence type="ECO:0000256" key="10">
    <source>
        <dbReference type="PIRNR" id="PIRNR000381"/>
    </source>
</evidence>
<dbReference type="InterPro" id="IPR011005">
    <property type="entry name" value="Dihydropteroate_synth-like_sf"/>
</dbReference>
<dbReference type="EC" id="2.1.1.13" evidence="9 10"/>
<evidence type="ECO:0000256" key="12">
    <source>
        <dbReference type="PIRSR" id="PIRSR000381-2"/>
    </source>
</evidence>
<feature type="domain" description="B12-binding" evidence="15">
    <location>
        <begin position="408"/>
        <end position="543"/>
    </location>
</feature>
<dbReference type="PIRSF" id="PIRSF000381">
    <property type="entry name" value="MetH"/>
    <property type="match status" value="1"/>
</dbReference>
<dbReference type="InterPro" id="IPR037010">
    <property type="entry name" value="VitB12-dep_Met_synth_activ_sf"/>
</dbReference>
<dbReference type="CDD" id="cd00740">
    <property type="entry name" value="MeTr"/>
    <property type="match status" value="1"/>
</dbReference>
<dbReference type="Gene3D" id="3.20.20.20">
    <property type="entry name" value="Dihydropteroate synthase-like"/>
    <property type="match status" value="1"/>
</dbReference>
<dbReference type="PANTHER" id="PTHR45833:SF1">
    <property type="entry name" value="METHIONINE SYNTHASE"/>
    <property type="match status" value="1"/>
</dbReference>
<dbReference type="SUPFAM" id="SSF52242">
    <property type="entry name" value="Cobalamin (vitamin B12)-binding domain"/>
    <property type="match status" value="1"/>
</dbReference>
<dbReference type="InterPro" id="IPR050554">
    <property type="entry name" value="Met_Synthase/Corrinoid"/>
</dbReference>
<dbReference type="PANTHER" id="PTHR45833">
    <property type="entry name" value="METHIONINE SYNTHASE"/>
    <property type="match status" value="1"/>
</dbReference>
<dbReference type="InterPro" id="IPR036594">
    <property type="entry name" value="Meth_synthase_dom"/>
</dbReference>
<reference evidence="18" key="1">
    <citation type="submission" date="2006-01" db="EMBL/GenBank/DDBJ databases">
        <title>Complete sequence of Novosphingobium aromaticivorans DSM 12444.</title>
        <authorList>
            <consortium name="US DOE Joint Genome Institute"/>
            <person name="Copeland A."/>
            <person name="Lucas S."/>
            <person name="Lapidus A."/>
            <person name="Barry K."/>
            <person name="Detter J.C."/>
            <person name="Glavina T."/>
            <person name="Hammon N."/>
            <person name="Israni S."/>
            <person name="Pitluck S."/>
            <person name="Chain P."/>
            <person name="Malfatti S."/>
            <person name="Shin M."/>
            <person name="Vergez L."/>
            <person name="Schmutz J."/>
            <person name="Larimer F."/>
            <person name="Land M."/>
            <person name="Kyrpides N."/>
            <person name="Ivanova N."/>
            <person name="Fredrickson J."/>
            <person name="Balkwill D."/>
            <person name="Romine M.F."/>
            <person name="Richardson P."/>
        </authorList>
    </citation>
    <scope>NUCLEOTIDE SEQUENCE [LARGE SCALE GENOMIC DNA]</scope>
    <source>
        <strain evidence="18">ATCC 700278 / DSM 12444 / CCUG 56034 / CIP 105152 / NBRC 16084 / F199</strain>
    </source>
</reference>
<evidence type="ECO:0000256" key="9">
    <source>
        <dbReference type="NCBIfam" id="TIGR02082"/>
    </source>
</evidence>
<comment type="function">
    <text evidence="10">Catalyzes the transfer of a methyl group from methyl-cobalamin to homocysteine, yielding enzyme-bound cob(I)alamin and methionine. Subsequently, remethylates the cofactor using methyltetrahydrofolate.</text>
</comment>
<evidence type="ECO:0000313" key="18">
    <source>
        <dbReference type="Proteomes" id="UP000009134"/>
    </source>
</evidence>
<feature type="binding site" evidence="12">
    <location>
        <position position="466"/>
    </location>
    <ligand>
        <name>methylcob(III)alamin</name>
        <dbReference type="ChEBI" id="CHEBI:28115"/>
    </ligand>
</feature>
<dbReference type="FunFam" id="3.40.50.280:FF:000001">
    <property type="entry name" value="Methionine synthase"/>
    <property type="match status" value="1"/>
</dbReference>
<feature type="binding site" evidence="12">
    <location>
        <begin position="418"/>
        <end position="422"/>
    </location>
    <ligand>
        <name>methylcob(III)alamin</name>
        <dbReference type="ChEBI" id="CHEBI:28115"/>
    </ligand>
</feature>
<feature type="binding site" evidence="12">
    <location>
        <position position="789"/>
    </location>
    <ligand>
        <name>S-adenosyl-L-methionine</name>
        <dbReference type="ChEBI" id="CHEBI:59789"/>
    </ligand>
</feature>
<dbReference type="InterPro" id="IPR011822">
    <property type="entry name" value="MetH"/>
</dbReference>
<dbReference type="GO" id="GO:0005829">
    <property type="term" value="C:cytosol"/>
    <property type="evidence" value="ECO:0007669"/>
    <property type="project" value="TreeGrafter"/>
</dbReference>
<evidence type="ECO:0000259" key="16">
    <source>
        <dbReference type="PROSITE" id="PS51337"/>
    </source>
</evidence>
<dbReference type="Gene3D" id="3.10.196.10">
    <property type="entry name" value="Vitamin B12-dependent methionine synthase, activation domain"/>
    <property type="match status" value="1"/>
</dbReference>
<comment type="catalytic activity">
    <reaction evidence="10">
        <text>(6S)-5-methyl-5,6,7,8-tetrahydrofolate + L-homocysteine = (6S)-5,6,7,8-tetrahydrofolate + L-methionine</text>
        <dbReference type="Rhea" id="RHEA:11172"/>
        <dbReference type="ChEBI" id="CHEBI:18608"/>
        <dbReference type="ChEBI" id="CHEBI:57453"/>
        <dbReference type="ChEBI" id="CHEBI:57844"/>
        <dbReference type="ChEBI" id="CHEBI:58199"/>
        <dbReference type="EC" id="2.1.1.13"/>
    </reaction>
</comment>
<dbReference type="EMBL" id="CP000248">
    <property type="protein sequence ID" value="ABD27641.1"/>
    <property type="molecule type" value="Genomic_DNA"/>
</dbReference>
<dbReference type="Gene3D" id="3.40.50.280">
    <property type="entry name" value="Cobalamin-binding domain"/>
    <property type="match status" value="1"/>
</dbReference>
<keyword evidence="6 10" id="KW-0479">Metal-binding</keyword>
<dbReference type="FunFam" id="1.10.1240.10:FF:000001">
    <property type="entry name" value="Methionine synthase"/>
    <property type="match status" value="1"/>
</dbReference>
<dbReference type="GO" id="GO:0031419">
    <property type="term" value="F:cobalamin binding"/>
    <property type="evidence" value="ECO:0007669"/>
    <property type="project" value="UniProtKB-UniRule"/>
</dbReference>
<dbReference type="GO" id="GO:0032259">
    <property type="term" value="P:methylation"/>
    <property type="evidence" value="ECO:0007669"/>
    <property type="project" value="UniProtKB-KW"/>
</dbReference>
<dbReference type="Proteomes" id="UP000009134">
    <property type="component" value="Chromosome"/>
</dbReference>
<dbReference type="GO" id="GO:0046653">
    <property type="term" value="P:tetrahydrofolate metabolic process"/>
    <property type="evidence" value="ECO:0007669"/>
    <property type="project" value="TreeGrafter"/>
</dbReference>
<sequence length="878" mass="96251">MTNTPTGSRFVNVGERTNVTGSAAFKKLILAGDYAKAVEVARQQVENGAQVIDVNMDEGLLDAVEAMTTFLKLIAAEPDIARVPVMIDSSKWEVIEAGLKCVSGKPIVNSISMKEGEDAFLHHARLCMDYGAAVVVMAFDEKGQADTKERKVEICERAYKLLTGIGFPAEDIIFDPNIFAVATGIEEHDRYGLDFIEATAEIKARCPHVHISGGLSNLSFSFRGNETVRRAMHSVFLYHAIPAGMDMAIVNAGQLDIYDQIDPVLREACEDVVLNRAPAAGGDQTATERLIELAESYKGKDTVAEKAAEEWRGWDVVRRLEHALVKGIDAHVVEDTEEARAAIAARGGRPIEVIEGPLMEGMNTVGDLFGSGKMFLPQVVKSARVMKKAVAHLIPYIEAEKEEGAKAKGRIIMATVKGDVHDIGKNIVGVVLQCNGYEVIDLGVMVPWATILDTAQKEGVDMIGLSGLITPSLDEMVTVAEEMQRAGMSIPLLIGGATTSKVHTALRIDPAYDGPVVHVLDASRAVGVASQLLSDTQAQGFIKATAADYQHVRDARAGKGASKLLSLEDARLNAFSPDFSEKAPPPEQPGRHVFEDWDLTDLVECFDWTPFFRSWELAGTWPAILDDEIVGESARNLYADARAMLDRIISEKWLTAKGVAQFWPCARHGDDVILHPNDDETSVRLPFLRQQFIKSRGRANFCLADFIDPAGDWIGGFAVGIHGIDEHLARFKADNDDYSDILLKALADRFAEAFAERLHQYVRTTLWAYAPGEQLTNEALIREQYRGIRPAPGYPACPDHTLKPILFDLLDATNTAGITLTESQAMLPTSAVSGFYFAHPESQYFGVATIGRDQLEDYAARRGWDVSAMERWLRPNLD</sequence>
<evidence type="ECO:0000256" key="8">
    <source>
        <dbReference type="ARBA" id="ARBA00023285"/>
    </source>
</evidence>
<dbReference type="Gene3D" id="1.10.1240.10">
    <property type="entry name" value="Methionine synthase domain"/>
    <property type="match status" value="1"/>
</dbReference>
<feature type="binding site" evidence="12">
    <location>
        <position position="470"/>
    </location>
    <ligand>
        <name>methylcob(III)alamin</name>
        <dbReference type="ChEBI" id="CHEBI:28115"/>
    </ligand>
</feature>
<keyword evidence="3 10" id="KW-0846">Cobalamin</keyword>
<dbReference type="GO" id="GO:0008705">
    <property type="term" value="F:methionine synthase activity"/>
    <property type="evidence" value="ECO:0007669"/>
    <property type="project" value="UniProtKB-UniRule"/>
</dbReference>
<dbReference type="HOGENOM" id="CLU_004914_2_0_5"/>
<evidence type="ECO:0000259" key="15">
    <source>
        <dbReference type="PROSITE" id="PS51332"/>
    </source>
</evidence>
<evidence type="ECO:0000256" key="7">
    <source>
        <dbReference type="ARBA" id="ARBA00022737"/>
    </source>
</evidence>
<dbReference type="NCBIfam" id="TIGR02082">
    <property type="entry name" value="metH"/>
    <property type="match status" value="1"/>
</dbReference>
<dbReference type="SUPFAM" id="SSF51717">
    <property type="entry name" value="Dihydropteroate synthetase-like"/>
    <property type="match status" value="1"/>
</dbReference>
<keyword evidence="10" id="KW-0486">Methionine biosynthesis</keyword>
<dbReference type="AlphaFoldDB" id="Q2G3D2"/>
<keyword evidence="2 10" id="KW-0489">Methyltransferase</keyword>
<protein>
    <recommendedName>
        <fullName evidence="9 10">Methionine synthase</fullName>
        <ecNumber evidence="9 10">2.1.1.13</ecNumber>
    </recommendedName>
    <alternativeName>
        <fullName evidence="10">5-methyltetrahydrofolate--homocysteine methyltransferase</fullName>
    </alternativeName>
</protein>
<dbReference type="PROSITE" id="PS50974">
    <property type="entry name" value="ADOMET_ACTIVATION"/>
    <property type="match status" value="1"/>
</dbReference>
<evidence type="ECO:0000256" key="6">
    <source>
        <dbReference type="ARBA" id="ARBA00022723"/>
    </source>
</evidence>
<dbReference type="KEGG" id="nar:Saro_3206"/>
<dbReference type="Pfam" id="PF02965">
    <property type="entry name" value="Met_synt_B12"/>
    <property type="match status" value="1"/>
</dbReference>
<dbReference type="InterPro" id="IPR003759">
    <property type="entry name" value="Cbl-bd_cap"/>
</dbReference>
<dbReference type="InterPro" id="IPR006158">
    <property type="entry name" value="Cobalamin-bd"/>
</dbReference>
<feature type="binding site" evidence="12">
    <location>
        <position position="355"/>
    </location>
    <ligand>
        <name>methylcob(III)alamin</name>
        <dbReference type="ChEBI" id="CHEBI:28115"/>
    </ligand>
</feature>
<dbReference type="InterPro" id="IPR000489">
    <property type="entry name" value="Pterin-binding_dom"/>
</dbReference>
<evidence type="ECO:0000313" key="17">
    <source>
        <dbReference type="EMBL" id="ABD27641.1"/>
    </source>
</evidence>
<feature type="domain" description="Pterin-binding" evidence="13">
    <location>
        <begin position="10"/>
        <end position="270"/>
    </location>
</feature>
<feature type="binding site" evidence="12">
    <location>
        <position position="522"/>
    </location>
    <ligand>
        <name>methylcob(III)alamin</name>
        <dbReference type="ChEBI" id="CHEBI:28115"/>
    </ligand>
</feature>
<evidence type="ECO:0000256" key="1">
    <source>
        <dbReference type="ARBA" id="ARBA00010398"/>
    </source>
</evidence>
<dbReference type="Pfam" id="PF00809">
    <property type="entry name" value="Pterin_bind"/>
    <property type="match status" value="1"/>
</dbReference>
<dbReference type="RefSeq" id="WP_011446843.1">
    <property type="nucleotide sequence ID" value="NC_007794.1"/>
</dbReference>
<feature type="binding site" evidence="12">
    <location>
        <begin position="844"/>
        <end position="845"/>
    </location>
    <ligand>
        <name>S-adenosyl-L-methionine</name>
        <dbReference type="ChEBI" id="CHEBI:59789"/>
    </ligand>
</feature>
<comment type="cofactor">
    <cofactor evidence="10">
        <name>Zn(2+)</name>
        <dbReference type="ChEBI" id="CHEBI:29105"/>
    </cofactor>
</comment>
<evidence type="ECO:0000259" key="13">
    <source>
        <dbReference type="PROSITE" id="PS50972"/>
    </source>
</evidence>
<dbReference type="SUPFAM" id="SSF56507">
    <property type="entry name" value="Methionine synthase activation domain-like"/>
    <property type="match status" value="1"/>
</dbReference>
<evidence type="ECO:0000256" key="11">
    <source>
        <dbReference type="PIRSR" id="PIRSR000381-1"/>
    </source>
</evidence>
<dbReference type="CDD" id="cd02069">
    <property type="entry name" value="methionine_synthase_B12_BD"/>
    <property type="match status" value="1"/>
</dbReference>
<keyword evidence="10" id="KW-0862">Zinc</keyword>
<feature type="binding site" description="axial binding residue" evidence="11">
    <location>
        <position position="421"/>
    </location>
    <ligand>
        <name>methylcob(III)alamin</name>
        <dbReference type="ChEBI" id="CHEBI:28115"/>
    </ligand>
    <ligandPart>
        <name>Co</name>
        <dbReference type="ChEBI" id="CHEBI:27638"/>
    </ligandPart>
</feature>
<dbReference type="eggNOG" id="COG1410">
    <property type="taxonomic scope" value="Bacteria"/>
</dbReference>
<comment type="cofactor">
    <cofactor evidence="10 11">
        <name>methylcob(III)alamin</name>
        <dbReference type="ChEBI" id="CHEBI:28115"/>
    </cofactor>
</comment>
<dbReference type="InterPro" id="IPR033706">
    <property type="entry name" value="Met_synthase_B12-bd"/>
</dbReference>
<dbReference type="InterPro" id="IPR036724">
    <property type="entry name" value="Cobalamin-bd_sf"/>
</dbReference>
<keyword evidence="7" id="KW-0677">Repeat</keyword>
<keyword evidence="18" id="KW-1185">Reference proteome</keyword>
<dbReference type="UniPathway" id="UPA00051">
    <property type="reaction ID" value="UER00081"/>
</dbReference>
<dbReference type="Gene3D" id="1.10.288.10">
    <property type="entry name" value="Cobalamin-dependent Methionine Synthase, domain 2"/>
    <property type="match status" value="1"/>
</dbReference>
<comment type="pathway">
    <text evidence="10">Amino-acid biosynthesis; L-methionine biosynthesis via de novo pathway; L-methionine from L-homocysteine (MetH route): step 1/1.</text>
</comment>
<comment type="similarity">
    <text evidence="1">Belongs to the vitamin-B12 dependent methionine synthase family.</text>
</comment>
<keyword evidence="4 10" id="KW-0808">Transferase</keyword>
<dbReference type="Pfam" id="PF02607">
    <property type="entry name" value="B12-binding_2"/>
    <property type="match status" value="1"/>
</dbReference>
<gene>
    <name evidence="17" type="ordered locus">Saro_3206</name>
</gene>
<feature type="domain" description="AdoMet activation" evidence="14">
    <location>
        <begin position="558"/>
        <end position="878"/>
    </location>
</feature>
<dbReference type="SUPFAM" id="SSF47644">
    <property type="entry name" value="Methionine synthase domain"/>
    <property type="match status" value="1"/>
</dbReference>
<dbReference type="InterPro" id="IPR004223">
    <property type="entry name" value="VitB12-dep_Met_synth_activ_dom"/>
</dbReference>
<evidence type="ECO:0000256" key="5">
    <source>
        <dbReference type="ARBA" id="ARBA00022691"/>
    </source>
</evidence>
<dbReference type="FunFam" id="3.20.20.20:FF:000002">
    <property type="entry name" value="Methionine synthase"/>
    <property type="match status" value="1"/>
</dbReference>
<dbReference type="SMART" id="SM01018">
    <property type="entry name" value="B12-binding_2"/>
    <property type="match status" value="1"/>
</dbReference>
<evidence type="ECO:0000256" key="4">
    <source>
        <dbReference type="ARBA" id="ARBA00022679"/>
    </source>
</evidence>
<name>Q2G3D2_NOVAD</name>
<feature type="binding site" evidence="12">
    <location>
        <position position="607"/>
    </location>
    <ligand>
        <name>S-adenosyl-L-methionine</name>
        <dbReference type="ChEBI" id="CHEBI:59789"/>
    </ligand>
</feature>
<proteinExistence type="inferred from homology"/>
<dbReference type="PROSITE" id="PS51337">
    <property type="entry name" value="B12_BINDING_NTER"/>
    <property type="match status" value="1"/>
</dbReference>
<organism evidence="17 18">
    <name type="scientific">Novosphingobium aromaticivorans (strain ATCC 700278 / DSM 12444 / CCUG 56034 / CIP 105152 / NBRC 16084 / F199)</name>
    <dbReference type="NCBI Taxonomy" id="279238"/>
    <lineage>
        <taxon>Bacteria</taxon>
        <taxon>Pseudomonadati</taxon>
        <taxon>Pseudomonadota</taxon>
        <taxon>Alphaproteobacteria</taxon>
        <taxon>Sphingomonadales</taxon>
        <taxon>Sphingomonadaceae</taxon>
        <taxon>Novosphingobium</taxon>
    </lineage>
</organism>
<keyword evidence="10" id="KW-0028">Amino-acid biosynthesis</keyword>
<dbReference type="Pfam" id="PF02310">
    <property type="entry name" value="B12-binding"/>
    <property type="match status" value="1"/>
</dbReference>
<dbReference type="PROSITE" id="PS51332">
    <property type="entry name" value="B12_BINDING"/>
    <property type="match status" value="1"/>
</dbReference>
<evidence type="ECO:0000259" key="14">
    <source>
        <dbReference type="PROSITE" id="PS50974"/>
    </source>
</evidence>
<dbReference type="STRING" id="279238.Saro_3206"/>
<feature type="domain" description="B12-binding N-terminal" evidence="16">
    <location>
        <begin position="307"/>
        <end position="405"/>
    </location>
</feature>
<keyword evidence="8 10" id="KW-0170">Cobalt</keyword>
<dbReference type="GO" id="GO:0050667">
    <property type="term" value="P:homocysteine metabolic process"/>
    <property type="evidence" value="ECO:0007669"/>
    <property type="project" value="TreeGrafter"/>
</dbReference>
<accession>Q2G3D2</accession>